<dbReference type="EMBL" id="QXBN01000013">
    <property type="protein sequence ID" value="RIT35623.1"/>
    <property type="molecule type" value="Genomic_DNA"/>
</dbReference>
<comment type="caution">
    <text evidence="1">The sequence shown here is derived from an EMBL/GenBank/DDBJ whole genome shotgun (WGS) entry which is preliminary data.</text>
</comment>
<evidence type="ECO:0008006" key="3">
    <source>
        <dbReference type="Google" id="ProtNLM"/>
    </source>
</evidence>
<dbReference type="RefSeq" id="WP_100459254.1">
    <property type="nucleotide sequence ID" value="NZ_JAMLCL010000006.1"/>
</dbReference>
<protein>
    <recommendedName>
        <fullName evidence="3">Bacteriophage protein</fullName>
    </recommendedName>
</protein>
<name>A0ABD7HLS7_9MYCO</name>
<organism evidence="1 2">
    <name type="scientific">Mycobacteroides abscessus</name>
    <dbReference type="NCBI Taxonomy" id="36809"/>
    <lineage>
        <taxon>Bacteria</taxon>
        <taxon>Bacillati</taxon>
        <taxon>Actinomycetota</taxon>
        <taxon>Actinomycetes</taxon>
        <taxon>Mycobacteriales</taxon>
        <taxon>Mycobacteriaceae</taxon>
        <taxon>Mycobacteroides</taxon>
    </lineage>
</organism>
<gene>
    <name evidence="1" type="ORF">D2E76_17460</name>
</gene>
<proteinExistence type="predicted"/>
<dbReference type="AlphaFoldDB" id="A0ABD7HLS7"/>
<evidence type="ECO:0000313" key="1">
    <source>
        <dbReference type="EMBL" id="RIT35623.1"/>
    </source>
</evidence>
<dbReference type="Proteomes" id="UP000284557">
    <property type="component" value="Unassembled WGS sequence"/>
</dbReference>
<reference evidence="1 2" key="1">
    <citation type="submission" date="2018-08" db="EMBL/GenBank/DDBJ databases">
        <title>Linezolid Resistance in Mycobacterium abscessus: MIC Distribution and Comprehensive Investigation of Resistance Mechanisms.</title>
        <authorList>
            <person name="Ye M."/>
            <person name="Xu L."/>
            <person name="Zou Y."/>
            <person name="Li B."/>
            <person name="Guo Q."/>
            <person name="Zhang Y."/>
            <person name="Zhan M."/>
            <person name="Xu B."/>
            <person name="Yu F."/>
            <person name="Zhang Z."/>
            <person name="Chu H."/>
        </authorList>
    </citation>
    <scope>NUCLEOTIDE SEQUENCE [LARGE SCALE GENOMIC DNA]</scope>
    <source>
        <strain evidence="1 2">G143</strain>
    </source>
</reference>
<accession>A0ABD7HLS7</accession>
<sequence length="178" mass="19417">MKQIPANHLMVYCDASSHSASQLGPLMYADADVVVPDGVWVWPFTRVDGKQWFDANQWQAGNTLDEQDGNDLRGAQRLRRVGGMQRLAPADGAVLPWNTRDKAKFLSAIKKARADAGLADGEGLSLGTRFEFRCPRCGLDPRLNAKGVEAVFHQLVDSGIVGVSVPMLEGMVKRTSAH</sequence>
<evidence type="ECO:0000313" key="2">
    <source>
        <dbReference type="Proteomes" id="UP000284557"/>
    </source>
</evidence>